<dbReference type="InterPro" id="IPR036465">
    <property type="entry name" value="vWFA_dom_sf"/>
</dbReference>
<evidence type="ECO:0000259" key="3">
    <source>
        <dbReference type="PROSITE" id="PS50234"/>
    </source>
</evidence>
<evidence type="ECO:0000313" key="5">
    <source>
        <dbReference type="Proteomes" id="UP000004947"/>
    </source>
</evidence>
<dbReference type="PROSITE" id="PS50234">
    <property type="entry name" value="VWFA"/>
    <property type="match status" value="1"/>
</dbReference>
<evidence type="ECO:0000313" key="4">
    <source>
        <dbReference type="EMBL" id="EDM24751.1"/>
    </source>
</evidence>
<evidence type="ECO:0000256" key="1">
    <source>
        <dbReference type="SAM" id="MobiDB-lite"/>
    </source>
</evidence>
<keyword evidence="2" id="KW-0812">Transmembrane</keyword>
<organism evidence="4 5">
    <name type="scientific">Lentisphaera araneosa HTCC2155</name>
    <dbReference type="NCBI Taxonomy" id="313628"/>
    <lineage>
        <taxon>Bacteria</taxon>
        <taxon>Pseudomonadati</taxon>
        <taxon>Lentisphaerota</taxon>
        <taxon>Lentisphaeria</taxon>
        <taxon>Lentisphaerales</taxon>
        <taxon>Lentisphaeraceae</taxon>
        <taxon>Lentisphaera</taxon>
    </lineage>
</organism>
<dbReference type="EMBL" id="ABCK01000053">
    <property type="protein sequence ID" value="EDM24751.1"/>
    <property type="molecule type" value="Genomic_DNA"/>
</dbReference>
<proteinExistence type="predicted"/>
<evidence type="ECO:0000256" key="2">
    <source>
        <dbReference type="SAM" id="Phobius"/>
    </source>
</evidence>
<feature type="transmembrane region" description="Helical" evidence="2">
    <location>
        <begin position="7"/>
        <end position="28"/>
    </location>
</feature>
<comment type="caution">
    <text evidence="4">The sequence shown here is derived from an EMBL/GenBank/DDBJ whole genome shotgun (WGS) entry which is preliminary data.</text>
</comment>
<dbReference type="RefSeq" id="WP_007281410.1">
    <property type="nucleotide sequence ID" value="NZ_ABCK01000053.1"/>
</dbReference>
<dbReference type="PANTHER" id="PTHR10338:SF108">
    <property type="entry name" value="INTER-ALPHA-TRYPSIN INHIBITOR HEAVY CHAIN H4-LIKE PROTEIN"/>
    <property type="match status" value="1"/>
</dbReference>
<protein>
    <submittedName>
        <fullName evidence="4">von Willebrand factor type A like domain</fullName>
    </submittedName>
</protein>
<dbReference type="InterPro" id="IPR002035">
    <property type="entry name" value="VWF_A"/>
</dbReference>
<keyword evidence="5" id="KW-1185">Reference proteome</keyword>
<dbReference type="InterPro" id="IPR050934">
    <property type="entry name" value="ITIH"/>
</dbReference>
<dbReference type="STRING" id="313628.LNTAR_02669"/>
<dbReference type="PANTHER" id="PTHR10338">
    <property type="entry name" value="INTER-ALPHA-TRYPSIN INHIBITOR HEAVY CHAIN FAMILY MEMBER"/>
    <property type="match status" value="1"/>
</dbReference>
<sequence length="575" mass="64405">MNKKNYSMYIVISIVISLVFHALLALIFSSQLTSVLNSFKSTTIKPLPKEQYKSPAPRVEKWEPKTKRDLDQELKNALRPSITPAKVKLEDLKINADIAPKVDSTSLAKLQMKMSAQIPGQSLSTQLPPQIYEIKPQLSDEHLSDANKSLIDKRVENTDDVGNQALSFKANDGQGISGSSIGGRSAPSITLPVTSIRPSIDLSPPSDPRGQNSLNLIKKPSLPQISVNESSQGQLDDVLKIIPSVYVDPRDQQGYFQVDITLDKNSKRLISQAKEIMFILDTSTSIRYEQFNNFTYAIKKGIKNLSPQDRFNIVTFNIKDRRCFPSYAPANDENIAMALKFLDNTKRGGKTDVYKSLRPYIAQRSQSQYPRIIYLASDGNTTTRGGVEGVEIISKITQDNQARTSIFAISNGDDTSPFLLDLLTLRNRGYSILQEEPEGSGLMFENFIKTYSDTVVSKLNYRFSSQIDHDEIFPRELPHLYRGGTLSIYGQFKSGQQSTLVQVKGVGAKGPEEITFKIDFKTSAKGKATLAQNWAHHKILYLLGELTDNPNDKKIKTQLRNLVNKYKIPIPYEIE</sequence>
<dbReference type="SUPFAM" id="SSF53300">
    <property type="entry name" value="vWA-like"/>
    <property type="match status" value="1"/>
</dbReference>
<name>A6DUC7_9BACT</name>
<feature type="region of interest" description="Disordered" evidence="1">
    <location>
        <begin position="195"/>
        <end position="216"/>
    </location>
</feature>
<dbReference type="Proteomes" id="UP000004947">
    <property type="component" value="Unassembled WGS sequence"/>
</dbReference>
<feature type="domain" description="VWFA" evidence="3">
    <location>
        <begin position="275"/>
        <end position="451"/>
    </location>
</feature>
<keyword evidence="2" id="KW-0472">Membrane</keyword>
<gene>
    <name evidence="4" type="ORF">LNTAR_02669</name>
</gene>
<dbReference type="Gene3D" id="3.40.50.410">
    <property type="entry name" value="von Willebrand factor, type A domain"/>
    <property type="match status" value="1"/>
</dbReference>
<dbReference type="eggNOG" id="COG2304">
    <property type="taxonomic scope" value="Bacteria"/>
</dbReference>
<reference evidence="4 5" key="1">
    <citation type="journal article" date="2010" name="J. Bacteriol.">
        <title>Genome sequence of Lentisphaera araneosa HTCC2155T, the type species of the order Lentisphaerales in the phylum Lentisphaerae.</title>
        <authorList>
            <person name="Thrash J.C."/>
            <person name="Cho J.C."/>
            <person name="Vergin K.L."/>
            <person name="Morris R.M."/>
            <person name="Giovannoni S.J."/>
        </authorList>
    </citation>
    <scope>NUCLEOTIDE SEQUENCE [LARGE SCALE GENOMIC DNA]</scope>
    <source>
        <strain evidence="4 5">HTCC2155</strain>
    </source>
</reference>
<dbReference type="SMART" id="SM00327">
    <property type="entry name" value="VWA"/>
    <property type="match status" value="1"/>
</dbReference>
<dbReference type="OrthoDB" id="9784383at2"/>
<dbReference type="Pfam" id="PF13768">
    <property type="entry name" value="VWA_3"/>
    <property type="match status" value="1"/>
</dbReference>
<keyword evidence="2" id="KW-1133">Transmembrane helix</keyword>
<dbReference type="AlphaFoldDB" id="A6DUC7"/>
<accession>A6DUC7</accession>